<evidence type="ECO:0000256" key="1">
    <source>
        <dbReference type="ARBA" id="ARBA00004651"/>
    </source>
</evidence>
<evidence type="ECO:0000313" key="10">
    <source>
        <dbReference type="EMBL" id="QNA43485.1"/>
    </source>
</evidence>
<evidence type="ECO:0000256" key="9">
    <source>
        <dbReference type="SAM" id="Phobius"/>
    </source>
</evidence>
<accession>A0A7G5XDD2</accession>
<evidence type="ECO:0000256" key="8">
    <source>
        <dbReference type="RuleBase" id="RU000477"/>
    </source>
</evidence>
<dbReference type="PANTHER" id="PTHR19139:SF199">
    <property type="entry name" value="MIP17260P"/>
    <property type="match status" value="1"/>
</dbReference>
<evidence type="ECO:0000256" key="5">
    <source>
        <dbReference type="ARBA" id="ARBA00022692"/>
    </source>
</evidence>
<keyword evidence="11" id="KW-1185">Reference proteome</keyword>
<gene>
    <name evidence="10" type="ORF">H4075_15550</name>
</gene>
<dbReference type="Pfam" id="PF00230">
    <property type="entry name" value="MIP"/>
    <property type="match status" value="1"/>
</dbReference>
<evidence type="ECO:0000256" key="3">
    <source>
        <dbReference type="ARBA" id="ARBA00022448"/>
    </source>
</evidence>
<dbReference type="PANTHER" id="PTHR19139">
    <property type="entry name" value="AQUAPORIN TRANSPORTER"/>
    <property type="match status" value="1"/>
</dbReference>
<reference evidence="11" key="1">
    <citation type="submission" date="2020-08" db="EMBL/GenBank/DDBJ databases">
        <title>Lacibacter sp. S13-6-6 genome sequencing.</title>
        <authorList>
            <person name="Jin L."/>
        </authorList>
    </citation>
    <scope>NUCLEOTIDE SEQUENCE [LARGE SCALE GENOMIC DNA]</scope>
    <source>
        <strain evidence="11">S13-6-6</strain>
    </source>
</reference>
<dbReference type="EMBL" id="CP060007">
    <property type="protein sequence ID" value="QNA43485.1"/>
    <property type="molecule type" value="Genomic_DNA"/>
</dbReference>
<dbReference type="GO" id="GO:0005886">
    <property type="term" value="C:plasma membrane"/>
    <property type="evidence" value="ECO:0007669"/>
    <property type="project" value="UniProtKB-SubCell"/>
</dbReference>
<dbReference type="SUPFAM" id="SSF81338">
    <property type="entry name" value="Aquaporin-like"/>
    <property type="match status" value="1"/>
</dbReference>
<dbReference type="RefSeq" id="WP_182801750.1">
    <property type="nucleotide sequence ID" value="NZ_CP060007.1"/>
</dbReference>
<dbReference type="PROSITE" id="PS00221">
    <property type="entry name" value="MIP"/>
    <property type="match status" value="1"/>
</dbReference>
<keyword evidence="4" id="KW-1003">Cell membrane</keyword>
<evidence type="ECO:0000256" key="2">
    <source>
        <dbReference type="ARBA" id="ARBA00006175"/>
    </source>
</evidence>
<dbReference type="Proteomes" id="UP000515344">
    <property type="component" value="Chromosome"/>
</dbReference>
<feature type="transmembrane region" description="Helical" evidence="9">
    <location>
        <begin position="156"/>
        <end position="178"/>
    </location>
</feature>
<dbReference type="AlphaFoldDB" id="A0A7G5XDD2"/>
<organism evidence="10 11">
    <name type="scientific">Lacibacter sediminis</name>
    <dbReference type="NCBI Taxonomy" id="2760713"/>
    <lineage>
        <taxon>Bacteria</taxon>
        <taxon>Pseudomonadati</taxon>
        <taxon>Bacteroidota</taxon>
        <taxon>Chitinophagia</taxon>
        <taxon>Chitinophagales</taxon>
        <taxon>Chitinophagaceae</taxon>
        <taxon>Lacibacter</taxon>
    </lineage>
</organism>
<feature type="transmembrane region" description="Helical" evidence="9">
    <location>
        <begin position="190"/>
        <end position="209"/>
    </location>
</feature>
<dbReference type="InterPro" id="IPR022357">
    <property type="entry name" value="MIP_CS"/>
</dbReference>
<proteinExistence type="inferred from homology"/>
<sequence>MRVMPIRIVTGQNGTTQLKASFQKNYKHYLQEALGLAIFMMSACFFGALLESPASPVHQLLQNSFLRLVMMGVLMGVTALFIFYWPFTAASGAQINPAVTLSFLRIGQMCKYDALFFMLFQITGGTLAVYIMQQLIGSWLIDAPVNSVVTVPGEAGVVPAAITEFIIAFITMSMVLFTSHHAYFKKYTRIFAAIFVCCWVIIAGPISGFGMNPARSFASALPANAWTAFPIYVIAPFAGMLSATELFLHFKKTSIATN</sequence>
<protein>
    <submittedName>
        <fullName evidence="10">Aquaporin</fullName>
    </submittedName>
</protein>
<feature type="transmembrane region" description="Helical" evidence="9">
    <location>
        <begin position="229"/>
        <end position="248"/>
    </location>
</feature>
<dbReference type="InterPro" id="IPR034294">
    <property type="entry name" value="Aquaporin_transptr"/>
</dbReference>
<evidence type="ECO:0000256" key="4">
    <source>
        <dbReference type="ARBA" id="ARBA00022475"/>
    </source>
</evidence>
<dbReference type="InterPro" id="IPR023271">
    <property type="entry name" value="Aquaporin-like"/>
</dbReference>
<keyword evidence="6 9" id="KW-1133">Transmembrane helix</keyword>
<feature type="transmembrane region" description="Helical" evidence="9">
    <location>
        <begin position="114"/>
        <end position="136"/>
    </location>
</feature>
<comment type="similarity">
    <text evidence="2 8">Belongs to the MIP/aquaporin (TC 1.A.8) family.</text>
</comment>
<feature type="transmembrane region" description="Helical" evidence="9">
    <location>
        <begin position="29"/>
        <end position="50"/>
    </location>
</feature>
<keyword evidence="3 8" id="KW-0813">Transport</keyword>
<keyword evidence="7 9" id="KW-0472">Membrane</keyword>
<feature type="transmembrane region" description="Helical" evidence="9">
    <location>
        <begin position="65"/>
        <end position="85"/>
    </location>
</feature>
<dbReference type="KEGG" id="lacs:H4075_15550"/>
<dbReference type="InterPro" id="IPR000425">
    <property type="entry name" value="MIP"/>
</dbReference>
<comment type="subcellular location">
    <subcellularLocation>
        <location evidence="1">Cell membrane</location>
        <topology evidence="1">Multi-pass membrane protein</topology>
    </subcellularLocation>
</comment>
<evidence type="ECO:0000256" key="7">
    <source>
        <dbReference type="ARBA" id="ARBA00023136"/>
    </source>
</evidence>
<name>A0A7G5XDD2_9BACT</name>
<keyword evidence="5 8" id="KW-0812">Transmembrane</keyword>
<evidence type="ECO:0000256" key="6">
    <source>
        <dbReference type="ARBA" id="ARBA00022989"/>
    </source>
</evidence>
<dbReference type="PRINTS" id="PR00783">
    <property type="entry name" value="MINTRINSICP"/>
</dbReference>
<dbReference type="Gene3D" id="1.20.1080.10">
    <property type="entry name" value="Glycerol uptake facilitator protein"/>
    <property type="match status" value="1"/>
</dbReference>
<evidence type="ECO:0000313" key="11">
    <source>
        <dbReference type="Proteomes" id="UP000515344"/>
    </source>
</evidence>
<dbReference type="GO" id="GO:0015250">
    <property type="term" value="F:water channel activity"/>
    <property type="evidence" value="ECO:0007669"/>
    <property type="project" value="TreeGrafter"/>
</dbReference>